<accession>A0A2N1PJ71</accession>
<sequence length="717" mass="82406">MPIGGTPVPKREVIDLVVRYIPGDQIREMLKIQAETDFRRRLDDFSKVKLLEVLQSTEIGRNALEETKANYPLSSSPSLYLVSVSSWPGFPHLLELTTELAAQMQSEAVRFGSDRTVRSVYLITPSREFHIQIPFQEIPLVYEKKIEYVVADPESEDFGETDVIYSLEKAIIWYSSEYKHALLLCGDFQAVKPILYYCRTKLDMSWQLPYLSEEMLVRLAEGANPRTASFTRIDDDPIGNYDAQSLTISDHSLGERRSYRSLSDDPSRQQTFGFYSSHPDLVYGGMGISRQYGRIWTPARLRKDTLLALSINLIQKTELELNREAEVNLNGFIAYYRNVPIKLGRKNLRSQQRYYFEELIKAIIRARRSPTLEFQLEPDFLRNLIEQYQNIDVVPALNIHCENCGDNLARCLICNSPLTPIFTDLQITFHCPIHPDEQQYQDNQLFPCDCGANIELTFSANIRILPGVQLLKAIHKFLAVLENQQYDGSFIITGNVLRLLPRNRVAINEYHLSEFRMWQTRGHIHQRNISDERKIQYRQILGRIKEKCIRNNRHSSLEICAACMQEAVTTARIHSGNDLCLARLFGYAIDEEFDGVHHGHEVADIRYLDVLFNTGEEIRLGIHLKSRESHRVHGLGRSVSCIKGLYTQYCYSAYLATLGGERLDVIGVSVPNEISDEVRENFQFISSQFGFPLIVLDEEDWLNIMDAALEKAAIEQE</sequence>
<protein>
    <submittedName>
        <fullName evidence="1">Uncharacterized protein</fullName>
    </submittedName>
</protein>
<name>A0A2N1PJ71_9BACT</name>
<proteinExistence type="predicted"/>
<reference evidence="1 2" key="1">
    <citation type="journal article" date="2017" name="ISME J.">
        <title>Potential for microbial H2 and metal transformations associated with novel bacteria and archaea in deep terrestrial subsurface sediments.</title>
        <authorList>
            <person name="Hernsdorf A.W."/>
            <person name="Amano Y."/>
            <person name="Miyakawa K."/>
            <person name="Ise K."/>
            <person name="Suzuki Y."/>
            <person name="Anantharaman K."/>
            <person name="Probst A."/>
            <person name="Burstein D."/>
            <person name="Thomas B.C."/>
            <person name="Banfield J.F."/>
        </authorList>
    </citation>
    <scope>NUCLEOTIDE SEQUENCE [LARGE SCALE GENOMIC DNA]</scope>
    <source>
        <strain evidence="1">HGW-Wallbacteria-1</strain>
    </source>
</reference>
<dbReference type="EMBL" id="PGXC01000051">
    <property type="protein sequence ID" value="PKK88332.1"/>
    <property type="molecule type" value="Genomic_DNA"/>
</dbReference>
<evidence type="ECO:0000313" key="2">
    <source>
        <dbReference type="Proteomes" id="UP000233256"/>
    </source>
</evidence>
<dbReference type="AlphaFoldDB" id="A0A2N1PJ71"/>
<organism evidence="1 2">
    <name type="scientific">Candidatus Wallbacteria bacterium HGW-Wallbacteria-1</name>
    <dbReference type="NCBI Taxonomy" id="2013854"/>
    <lineage>
        <taxon>Bacteria</taxon>
        <taxon>Candidatus Walliibacteriota</taxon>
    </lineage>
</organism>
<dbReference type="Proteomes" id="UP000233256">
    <property type="component" value="Unassembled WGS sequence"/>
</dbReference>
<gene>
    <name evidence="1" type="ORF">CVV64_19290</name>
</gene>
<evidence type="ECO:0000313" key="1">
    <source>
        <dbReference type="EMBL" id="PKK88332.1"/>
    </source>
</evidence>
<comment type="caution">
    <text evidence="1">The sequence shown here is derived from an EMBL/GenBank/DDBJ whole genome shotgun (WGS) entry which is preliminary data.</text>
</comment>